<name>A0A1L3SN12_9HYPH</name>
<dbReference type="InterPro" id="IPR036390">
    <property type="entry name" value="WH_DNA-bd_sf"/>
</dbReference>
<keyword evidence="1" id="KW-0805">Transcription regulation</keyword>
<sequence>MSSASEHRQTLREDGTPYYVQLAAIIRRQIVDETWNIGDRLPTLKQLVATFGVSPMTVRHALAGLENEGLISAERGRGTFVTGKPHTPESVPYLLTGSPAYRGKELSFRVVPSRESEVELRLSPEDGKPLGEYRHMKRIFSRNDHPFIVGQYLVADVVHRMIPEKLWKTELVSTLLYDTKDVGLSHVRQTFRVVSSMPAEAAELDIRVHDPVVRVRRIFQNAKKEVLCLAQLVYRTDGVVFDINIDLDDRNRLLELGGFPES</sequence>
<evidence type="ECO:0000256" key="1">
    <source>
        <dbReference type="ARBA" id="ARBA00023015"/>
    </source>
</evidence>
<evidence type="ECO:0000313" key="6">
    <source>
        <dbReference type="Proteomes" id="UP000182840"/>
    </source>
</evidence>
<dbReference type="GO" id="GO:0003700">
    <property type="term" value="F:DNA-binding transcription factor activity"/>
    <property type="evidence" value="ECO:0007669"/>
    <property type="project" value="InterPro"/>
</dbReference>
<gene>
    <name evidence="5" type="ORF">BSQ44_04700</name>
</gene>
<dbReference type="RefSeq" id="WP_072602169.1">
    <property type="nucleotide sequence ID" value="NZ_CP018171.1"/>
</dbReference>
<dbReference type="KEGG" id="meso:BSQ44_04700"/>
<dbReference type="Pfam" id="PF00392">
    <property type="entry name" value="GntR"/>
    <property type="match status" value="1"/>
</dbReference>
<dbReference type="Proteomes" id="UP000182840">
    <property type="component" value="Chromosome"/>
</dbReference>
<evidence type="ECO:0000256" key="3">
    <source>
        <dbReference type="ARBA" id="ARBA00023163"/>
    </source>
</evidence>
<dbReference type="InterPro" id="IPR000524">
    <property type="entry name" value="Tscrpt_reg_HTH_GntR"/>
</dbReference>
<keyword evidence="6" id="KW-1185">Reference proteome</keyword>
<dbReference type="PANTHER" id="PTHR44846:SF1">
    <property type="entry name" value="MANNOSYL-D-GLYCERATE TRANSPORT_METABOLISM SYSTEM REPRESSOR MNGR-RELATED"/>
    <property type="match status" value="1"/>
</dbReference>
<accession>A0A1L3SN12</accession>
<dbReference type="PRINTS" id="PR00035">
    <property type="entry name" value="HTHGNTR"/>
</dbReference>
<dbReference type="Pfam" id="PF07702">
    <property type="entry name" value="UTRA"/>
    <property type="match status" value="1"/>
</dbReference>
<dbReference type="AlphaFoldDB" id="A0A1L3SN12"/>
<dbReference type="SUPFAM" id="SSF46785">
    <property type="entry name" value="Winged helix' DNA-binding domain"/>
    <property type="match status" value="1"/>
</dbReference>
<dbReference type="GO" id="GO:0003677">
    <property type="term" value="F:DNA binding"/>
    <property type="evidence" value="ECO:0007669"/>
    <property type="project" value="UniProtKB-KW"/>
</dbReference>
<protein>
    <recommendedName>
        <fullName evidence="4">HTH gntR-type domain-containing protein</fullName>
    </recommendedName>
</protein>
<dbReference type="InterPro" id="IPR028978">
    <property type="entry name" value="Chorismate_lyase_/UTRA_dom_sf"/>
</dbReference>
<dbReference type="CDD" id="cd07377">
    <property type="entry name" value="WHTH_GntR"/>
    <property type="match status" value="1"/>
</dbReference>
<reference evidence="6" key="1">
    <citation type="submission" date="2016-11" db="EMBL/GenBank/DDBJ databases">
        <title>Mesorhizobium oceanicum sp. nov., isolated from deep seawater in South China Sea.</title>
        <authorList>
            <person name="Fu G.-Y."/>
        </authorList>
    </citation>
    <scope>NUCLEOTIDE SEQUENCE [LARGE SCALE GENOMIC DNA]</scope>
    <source>
        <strain evidence="6">B7</strain>
    </source>
</reference>
<dbReference type="Gene3D" id="3.40.1410.10">
    <property type="entry name" value="Chorismate lyase-like"/>
    <property type="match status" value="1"/>
</dbReference>
<dbReference type="InterPro" id="IPR011663">
    <property type="entry name" value="UTRA"/>
</dbReference>
<evidence type="ECO:0000256" key="2">
    <source>
        <dbReference type="ARBA" id="ARBA00023125"/>
    </source>
</evidence>
<dbReference type="Gene3D" id="1.10.10.10">
    <property type="entry name" value="Winged helix-like DNA-binding domain superfamily/Winged helix DNA-binding domain"/>
    <property type="match status" value="1"/>
</dbReference>
<feature type="domain" description="HTH gntR-type" evidence="4">
    <location>
        <begin position="16"/>
        <end position="84"/>
    </location>
</feature>
<dbReference type="PANTHER" id="PTHR44846">
    <property type="entry name" value="MANNOSYL-D-GLYCERATE TRANSPORT/METABOLISM SYSTEM REPRESSOR MNGR-RELATED"/>
    <property type="match status" value="1"/>
</dbReference>
<evidence type="ECO:0000259" key="4">
    <source>
        <dbReference type="PROSITE" id="PS50949"/>
    </source>
</evidence>
<dbReference type="STRING" id="1670800.BSQ44_04700"/>
<dbReference type="InterPro" id="IPR036388">
    <property type="entry name" value="WH-like_DNA-bd_sf"/>
</dbReference>
<dbReference type="PROSITE" id="PS50949">
    <property type="entry name" value="HTH_GNTR"/>
    <property type="match status" value="1"/>
</dbReference>
<keyword evidence="2" id="KW-0238">DNA-binding</keyword>
<dbReference type="GO" id="GO:0045892">
    <property type="term" value="P:negative regulation of DNA-templated transcription"/>
    <property type="evidence" value="ECO:0007669"/>
    <property type="project" value="TreeGrafter"/>
</dbReference>
<organism evidence="5 6">
    <name type="scientific">Aquibium oceanicum</name>
    <dbReference type="NCBI Taxonomy" id="1670800"/>
    <lineage>
        <taxon>Bacteria</taxon>
        <taxon>Pseudomonadati</taxon>
        <taxon>Pseudomonadota</taxon>
        <taxon>Alphaproteobacteria</taxon>
        <taxon>Hyphomicrobiales</taxon>
        <taxon>Phyllobacteriaceae</taxon>
        <taxon>Aquibium</taxon>
    </lineage>
</organism>
<dbReference type="EMBL" id="CP018171">
    <property type="protein sequence ID" value="APH70760.1"/>
    <property type="molecule type" value="Genomic_DNA"/>
</dbReference>
<evidence type="ECO:0000313" key="5">
    <source>
        <dbReference type="EMBL" id="APH70760.1"/>
    </source>
</evidence>
<dbReference type="InterPro" id="IPR050679">
    <property type="entry name" value="Bact_HTH_transcr_reg"/>
</dbReference>
<proteinExistence type="predicted"/>
<dbReference type="SMART" id="SM00866">
    <property type="entry name" value="UTRA"/>
    <property type="match status" value="1"/>
</dbReference>
<dbReference type="SMART" id="SM00345">
    <property type="entry name" value="HTH_GNTR"/>
    <property type="match status" value="1"/>
</dbReference>
<dbReference type="SUPFAM" id="SSF64288">
    <property type="entry name" value="Chorismate lyase-like"/>
    <property type="match status" value="1"/>
</dbReference>
<keyword evidence="3" id="KW-0804">Transcription</keyword>